<proteinExistence type="predicted"/>
<keyword evidence="2" id="KW-1185">Reference proteome</keyword>
<name>A0A8C5M166_9ANUR</name>
<evidence type="ECO:0000313" key="1">
    <source>
        <dbReference type="Ensembl" id="ENSLLEP00000006293.1"/>
    </source>
</evidence>
<dbReference type="PROSITE" id="PS50007">
    <property type="entry name" value="PIPLC_X_DOMAIN"/>
    <property type="match status" value="1"/>
</dbReference>
<dbReference type="InterPro" id="IPR051057">
    <property type="entry name" value="PI-PLC_domain"/>
</dbReference>
<protein>
    <submittedName>
        <fullName evidence="1">Phosphatidylinositol specific phospholipase C X domain containing 1</fullName>
    </submittedName>
</protein>
<reference evidence="1" key="1">
    <citation type="submission" date="2025-08" db="UniProtKB">
        <authorList>
            <consortium name="Ensembl"/>
        </authorList>
    </citation>
    <scope>IDENTIFICATION</scope>
</reference>
<dbReference type="OrthoDB" id="1046782at2759"/>
<organism evidence="1 2">
    <name type="scientific">Leptobrachium leishanense</name>
    <name type="common">Leishan spiny toad</name>
    <dbReference type="NCBI Taxonomy" id="445787"/>
    <lineage>
        <taxon>Eukaryota</taxon>
        <taxon>Metazoa</taxon>
        <taxon>Chordata</taxon>
        <taxon>Craniata</taxon>
        <taxon>Vertebrata</taxon>
        <taxon>Euteleostomi</taxon>
        <taxon>Amphibia</taxon>
        <taxon>Batrachia</taxon>
        <taxon>Anura</taxon>
        <taxon>Pelobatoidea</taxon>
        <taxon>Megophryidae</taxon>
        <taxon>Leptobrachium</taxon>
    </lineage>
</organism>
<reference evidence="1" key="2">
    <citation type="submission" date="2025-09" db="UniProtKB">
        <authorList>
            <consortium name="Ensembl"/>
        </authorList>
    </citation>
    <scope>IDENTIFICATION</scope>
</reference>
<evidence type="ECO:0000313" key="2">
    <source>
        <dbReference type="Proteomes" id="UP000694569"/>
    </source>
</evidence>
<dbReference type="Gene3D" id="3.20.20.190">
    <property type="entry name" value="Phosphatidylinositol (PI) phosphodiesterase"/>
    <property type="match status" value="1"/>
</dbReference>
<dbReference type="InterPro" id="IPR017946">
    <property type="entry name" value="PLC-like_Pdiesterase_TIM-brl"/>
</dbReference>
<dbReference type="GO" id="GO:0008081">
    <property type="term" value="F:phosphoric diester hydrolase activity"/>
    <property type="evidence" value="ECO:0007669"/>
    <property type="project" value="InterPro"/>
</dbReference>
<sequence>KKGETQENDWRSENSSHDAMSYCLDKSSPYSPEVPKLLCLLDKCLPGIVRSYVYKWSATQCLNIKEQLDAGIRYLDLRIAHRPDDPSFNLYFVHGFYTSVTVEAILQEILSWLQTHPKEVLILACRNLNDLPPEIYIHFIQRIHKILGPNLTLRNLWSQGYQVIFSDDSIIKPLDLYLWSSIPYWWANTTSMRSLIKYLEKEKQNGRPDRFFTAGLNLTESKLYVLLHPFGSIRKLTVPKLPFLNQWVQKQHAGPQKDSINILAEDLIGSDSFISAVIDLNKKIFSEVCAPTTLSI</sequence>
<dbReference type="Ensembl" id="ENSLLET00000006558.1">
    <property type="protein sequence ID" value="ENSLLEP00000006293.1"/>
    <property type="gene ID" value="ENSLLEG00000003970.1"/>
</dbReference>
<dbReference type="PANTHER" id="PTHR13593:SF24">
    <property type="entry name" value="PI-PLC X DOMAIN-CONTAINING PROTEIN 1"/>
    <property type="match status" value="1"/>
</dbReference>
<gene>
    <name evidence="1" type="primary">PLCXD1</name>
</gene>
<dbReference type="GO" id="GO:0006629">
    <property type="term" value="P:lipid metabolic process"/>
    <property type="evidence" value="ECO:0007669"/>
    <property type="project" value="InterPro"/>
</dbReference>
<accession>A0A8C5M166</accession>
<dbReference type="GeneTree" id="ENSGT00940000161625"/>
<dbReference type="Pfam" id="PF26146">
    <property type="entry name" value="PI-PLC_X"/>
    <property type="match status" value="1"/>
</dbReference>
<dbReference type="SUPFAM" id="SSF51695">
    <property type="entry name" value="PLC-like phosphodiesterases"/>
    <property type="match status" value="1"/>
</dbReference>
<dbReference type="AlphaFoldDB" id="A0A8C5M166"/>
<dbReference type="PANTHER" id="PTHR13593">
    <property type="match status" value="1"/>
</dbReference>
<dbReference type="Proteomes" id="UP000694569">
    <property type="component" value="Unplaced"/>
</dbReference>